<dbReference type="PANTHER" id="PTHR10545:SF29">
    <property type="entry name" value="GH14572P-RELATED"/>
    <property type="match status" value="1"/>
</dbReference>
<dbReference type="PROSITE" id="PS51186">
    <property type="entry name" value="GNAT"/>
    <property type="match status" value="1"/>
</dbReference>
<dbReference type="STRING" id="29435.SAMN05216588_110150"/>
<dbReference type="SUPFAM" id="SSF55729">
    <property type="entry name" value="Acyl-CoA N-acyltransferases (Nat)"/>
    <property type="match status" value="1"/>
</dbReference>
<dbReference type="InterPro" id="IPR016181">
    <property type="entry name" value="Acyl_CoA_acyltransferase"/>
</dbReference>
<gene>
    <name evidence="4" type="ORF">SAMN05216588_110150</name>
</gene>
<dbReference type="InterPro" id="IPR051016">
    <property type="entry name" value="Diverse_Substrate_AcTransf"/>
</dbReference>
<evidence type="ECO:0000313" key="4">
    <source>
        <dbReference type="EMBL" id="SDI04392.1"/>
    </source>
</evidence>
<dbReference type="EMBL" id="FNDG01000010">
    <property type="protein sequence ID" value="SDI04392.1"/>
    <property type="molecule type" value="Genomic_DNA"/>
</dbReference>
<evidence type="ECO:0000259" key="3">
    <source>
        <dbReference type="PROSITE" id="PS51186"/>
    </source>
</evidence>
<proteinExistence type="predicted"/>
<dbReference type="CDD" id="cd04301">
    <property type="entry name" value="NAT_SF"/>
    <property type="match status" value="1"/>
</dbReference>
<evidence type="ECO:0000256" key="2">
    <source>
        <dbReference type="ARBA" id="ARBA00023315"/>
    </source>
</evidence>
<dbReference type="Pfam" id="PF00583">
    <property type="entry name" value="Acetyltransf_1"/>
    <property type="match status" value="1"/>
</dbReference>
<keyword evidence="4" id="KW-0689">Ribosomal protein</keyword>
<name>A0A1G8HCR6_9GAMM</name>
<protein>
    <submittedName>
        <fullName evidence="4">Ribosomal protein S18 acetylase RimI</fullName>
    </submittedName>
</protein>
<dbReference type="GO" id="GO:0005840">
    <property type="term" value="C:ribosome"/>
    <property type="evidence" value="ECO:0007669"/>
    <property type="project" value="UniProtKB-KW"/>
</dbReference>
<dbReference type="AlphaFoldDB" id="A0A1G8HCR6"/>
<keyword evidence="1" id="KW-0808">Transferase</keyword>
<dbReference type="PANTHER" id="PTHR10545">
    <property type="entry name" value="DIAMINE N-ACETYLTRANSFERASE"/>
    <property type="match status" value="1"/>
</dbReference>
<keyword evidence="4" id="KW-0687">Ribonucleoprotein</keyword>
<dbReference type="InterPro" id="IPR000182">
    <property type="entry name" value="GNAT_dom"/>
</dbReference>
<dbReference type="GO" id="GO:0008080">
    <property type="term" value="F:N-acetyltransferase activity"/>
    <property type="evidence" value="ECO:0007669"/>
    <property type="project" value="TreeGrafter"/>
</dbReference>
<dbReference type="Gene3D" id="3.40.630.30">
    <property type="match status" value="1"/>
</dbReference>
<keyword evidence="2" id="KW-0012">Acyltransferase</keyword>
<dbReference type="Proteomes" id="UP000198606">
    <property type="component" value="Unassembled WGS sequence"/>
</dbReference>
<organism evidence="4 5">
    <name type="scientific">Phytopseudomonas flavescens</name>
    <dbReference type="NCBI Taxonomy" id="29435"/>
    <lineage>
        <taxon>Bacteria</taxon>
        <taxon>Pseudomonadati</taxon>
        <taxon>Pseudomonadota</taxon>
        <taxon>Gammaproteobacteria</taxon>
        <taxon>Pseudomonadales</taxon>
        <taxon>Pseudomonadaceae</taxon>
        <taxon>Phytopseudomonas</taxon>
    </lineage>
</organism>
<evidence type="ECO:0000313" key="5">
    <source>
        <dbReference type="Proteomes" id="UP000198606"/>
    </source>
</evidence>
<accession>A0A1G8HCR6</accession>
<feature type="domain" description="N-acetyltransferase" evidence="3">
    <location>
        <begin position="6"/>
        <end position="160"/>
    </location>
</feature>
<sequence>MLNEGCRVRPARVADVPPLLELMRALAVFEGYIDEFRVDEPALLVRAFGADPQCQVFVAEQQGQLLGYAVVLEIAFTFDLRPTLLLKELYVAEGQRGSGLGKALLQQVSRFALSIGAGRLKWDVLTGNGRAEAFYQRLGGRPDSKWTGYRMGVPELEQLALASDA</sequence>
<evidence type="ECO:0000256" key="1">
    <source>
        <dbReference type="ARBA" id="ARBA00022679"/>
    </source>
</evidence>
<reference evidence="4 5" key="1">
    <citation type="submission" date="2016-10" db="EMBL/GenBank/DDBJ databases">
        <authorList>
            <person name="de Groot N.N."/>
        </authorList>
    </citation>
    <scope>NUCLEOTIDE SEQUENCE [LARGE SCALE GENOMIC DNA]</scope>
    <source>
        <strain evidence="4 5">LMG 18387</strain>
    </source>
</reference>